<proteinExistence type="predicted"/>
<accession>A0A8J6HUF8</accession>
<dbReference type="AlphaFoldDB" id="A0A8J6HUF8"/>
<feature type="compositionally biased region" description="Polar residues" evidence="1">
    <location>
        <begin position="253"/>
        <end position="262"/>
    </location>
</feature>
<evidence type="ECO:0000313" key="2">
    <source>
        <dbReference type="EMBL" id="KAH0820832.1"/>
    </source>
</evidence>
<dbReference type="Proteomes" id="UP000719412">
    <property type="component" value="Unassembled WGS sequence"/>
</dbReference>
<keyword evidence="3" id="KW-1185">Reference proteome</keyword>
<comment type="caution">
    <text evidence="2">The sequence shown here is derived from an EMBL/GenBank/DDBJ whole genome shotgun (WGS) entry which is preliminary data.</text>
</comment>
<feature type="region of interest" description="Disordered" evidence="1">
    <location>
        <begin position="231"/>
        <end position="266"/>
    </location>
</feature>
<name>A0A8J6HUF8_TENMO</name>
<evidence type="ECO:0000313" key="3">
    <source>
        <dbReference type="Proteomes" id="UP000719412"/>
    </source>
</evidence>
<dbReference type="EMBL" id="JABDTM020010655">
    <property type="protein sequence ID" value="KAH0820832.1"/>
    <property type="molecule type" value="Genomic_DNA"/>
</dbReference>
<reference evidence="2" key="1">
    <citation type="journal article" date="2020" name="J Insects Food Feed">
        <title>The yellow mealworm (Tenebrio molitor) genome: a resource for the emerging insects as food and feed industry.</title>
        <authorList>
            <person name="Eriksson T."/>
            <person name="Andere A."/>
            <person name="Kelstrup H."/>
            <person name="Emery V."/>
            <person name="Picard C."/>
        </authorList>
    </citation>
    <scope>NUCLEOTIDE SEQUENCE</scope>
    <source>
        <strain evidence="2">Stoneville</strain>
        <tissue evidence="2">Whole head</tissue>
    </source>
</reference>
<organism evidence="2 3">
    <name type="scientific">Tenebrio molitor</name>
    <name type="common">Yellow mealworm beetle</name>
    <dbReference type="NCBI Taxonomy" id="7067"/>
    <lineage>
        <taxon>Eukaryota</taxon>
        <taxon>Metazoa</taxon>
        <taxon>Ecdysozoa</taxon>
        <taxon>Arthropoda</taxon>
        <taxon>Hexapoda</taxon>
        <taxon>Insecta</taxon>
        <taxon>Pterygota</taxon>
        <taxon>Neoptera</taxon>
        <taxon>Endopterygota</taxon>
        <taxon>Coleoptera</taxon>
        <taxon>Polyphaga</taxon>
        <taxon>Cucujiformia</taxon>
        <taxon>Tenebrionidae</taxon>
        <taxon>Tenebrio</taxon>
    </lineage>
</organism>
<gene>
    <name evidence="2" type="ORF">GEV33_001959</name>
</gene>
<reference evidence="2" key="2">
    <citation type="submission" date="2021-08" db="EMBL/GenBank/DDBJ databases">
        <authorList>
            <person name="Eriksson T."/>
        </authorList>
    </citation>
    <scope>NUCLEOTIDE SEQUENCE</scope>
    <source>
        <strain evidence="2">Stoneville</strain>
        <tissue evidence="2">Whole head</tissue>
    </source>
</reference>
<feature type="region of interest" description="Disordered" evidence="1">
    <location>
        <begin position="170"/>
        <end position="189"/>
    </location>
</feature>
<protein>
    <submittedName>
        <fullName evidence="2">Uncharacterized protein</fullName>
    </submittedName>
</protein>
<evidence type="ECO:0000256" key="1">
    <source>
        <dbReference type="SAM" id="MobiDB-lite"/>
    </source>
</evidence>
<sequence>MSESEVNEKETFTGCWIYYAICNNATILFDSFRGFPSVCQTDDDDDCDYDDEALFRDDAVHFKLQLHLTTTKPKCASFLSFFNTTSSLSPPLVLILITAEESVAGENFCEEFSMGNPPTDQNFPWKDFFVGSPQGAQSPAILPVDLLMRLQWPLAGGRWCGDVVKRRRRRDEDVPDSAPTLSHSPPAPVLTIRNEPVIPICLNPVRSHRSDIISGIERSIFVSAAFRRVEPPPSAQIRSPSRGSTPEGFDFPSRSSEMSPRSAQKRDRVERFMLAKGGARMITGPDWRCIAESEAERFASDLEDEEPHECGTISTHPELGLLLRSKSYHTITRTHRHYIYR</sequence>